<feature type="transmembrane region" description="Helical" evidence="1">
    <location>
        <begin position="182"/>
        <end position="203"/>
    </location>
</feature>
<organism evidence="3 4">
    <name type="scientific">Bosea vaviloviae</name>
    <dbReference type="NCBI Taxonomy" id="1526658"/>
    <lineage>
        <taxon>Bacteria</taxon>
        <taxon>Pseudomonadati</taxon>
        <taxon>Pseudomonadota</taxon>
        <taxon>Alphaproteobacteria</taxon>
        <taxon>Hyphomicrobiales</taxon>
        <taxon>Boseaceae</taxon>
        <taxon>Bosea</taxon>
    </lineage>
</organism>
<keyword evidence="1" id="KW-0812">Transmembrane</keyword>
<evidence type="ECO:0000313" key="3">
    <source>
        <dbReference type="EMBL" id="KPH76726.1"/>
    </source>
</evidence>
<keyword evidence="4" id="KW-1185">Reference proteome</keyword>
<dbReference type="EMBL" id="LGSZ01000064">
    <property type="protein sequence ID" value="KPH76726.1"/>
    <property type="molecule type" value="Genomic_DNA"/>
</dbReference>
<feature type="signal peptide" evidence="2">
    <location>
        <begin position="1"/>
        <end position="21"/>
    </location>
</feature>
<dbReference type="Pfam" id="PF04955">
    <property type="entry name" value="HupE_UreJ"/>
    <property type="match status" value="1"/>
</dbReference>
<evidence type="ECO:0000256" key="1">
    <source>
        <dbReference type="SAM" id="Phobius"/>
    </source>
</evidence>
<evidence type="ECO:0008006" key="5">
    <source>
        <dbReference type="Google" id="ProtNLM"/>
    </source>
</evidence>
<gene>
    <name evidence="3" type="ORF">AE618_23095</name>
</gene>
<sequence length="207" mass="20517">MTPRMRLTLAFTALATTPAFAHHPMGGRTPSTLTEGLLSGLGHPILGLDHLAALVAVGLVASRYASGALLLPVLWIVGMGLGAFAHMNSLDLPGGEILVAGSLVLIGAIGVLKPSLPLPALAAIFAAAGFAHGHALAESIIGADTAVVGAYLVGLVAIQAAITVGTILLVRRLFAMPAALPLPLRAAAAALACVGLVFLAAALPGAA</sequence>
<dbReference type="PATRIC" id="fig|1526658.3.peg.4729"/>
<reference evidence="3 4" key="1">
    <citation type="submission" date="2015-07" db="EMBL/GenBank/DDBJ databases">
        <title>Whole genome sequencing of Bosea vaviloviae isolated from cave pool.</title>
        <authorList>
            <person name="Tan N.E.H."/>
            <person name="Lee Y.P."/>
            <person name="Gan H.M."/>
            <person name="Barton H."/>
            <person name="Savka M.A."/>
        </authorList>
    </citation>
    <scope>NUCLEOTIDE SEQUENCE [LARGE SCALE GENOMIC DNA]</scope>
    <source>
        <strain evidence="3 4">SD260</strain>
    </source>
</reference>
<feature type="transmembrane region" description="Helical" evidence="1">
    <location>
        <begin position="68"/>
        <end position="86"/>
    </location>
</feature>
<feature type="chain" id="PRO_5005878444" description="Urease accessory protein UreJ" evidence="2">
    <location>
        <begin position="22"/>
        <end position="207"/>
    </location>
</feature>
<keyword evidence="2" id="KW-0732">Signal</keyword>
<proteinExistence type="predicted"/>
<dbReference type="InterPro" id="IPR007038">
    <property type="entry name" value="HupE_UreJ"/>
</dbReference>
<name>A0A0N1N287_9HYPH</name>
<keyword evidence="1" id="KW-1133">Transmembrane helix</keyword>
<feature type="transmembrane region" description="Helical" evidence="1">
    <location>
        <begin position="45"/>
        <end position="61"/>
    </location>
</feature>
<comment type="caution">
    <text evidence="3">The sequence shown here is derived from an EMBL/GenBank/DDBJ whole genome shotgun (WGS) entry which is preliminary data.</text>
</comment>
<dbReference type="AlphaFoldDB" id="A0A0N1N287"/>
<accession>A0A0N1N287</accession>
<keyword evidence="1" id="KW-0472">Membrane</keyword>
<evidence type="ECO:0000256" key="2">
    <source>
        <dbReference type="SAM" id="SignalP"/>
    </source>
</evidence>
<evidence type="ECO:0000313" key="4">
    <source>
        <dbReference type="Proteomes" id="UP000037822"/>
    </source>
</evidence>
<feature type="transmembrane region" description="Helical" evidence="1">
    <location>
        <begin position="149"/>
        <end position="170"/>
    </location>
</feature>
<protein>
    <recommendedName>
        <fullName evidence="5">Urease accessory protein UreJ</fullName>
    </recommendedName>
</protein>
<dbReference type="OrthoDB" id="8163453at2"/>
<dbReference type="Proteomes" id="UP000037822">
    <property type="component" value="Unassembled WGS sequence"/>
</dbReference>